<dbReference type="Gene3D" id="2.60.120.340">
    <property type="entry name" value="Nucleoplasmin core domain"/>
    <property type="match status" value="1"/>
</dbReference>
<evidence type="ECO:0000313" key="3">
    <source>
        <dbReference type="EMBL" id="KZS89126.1"/>
    </source>
</evidence>
<accession>A0A164PXH7</accession>
<feature type="region of interest" description="Disordered" evidence="1">
    <location>
        <begin position="125"/>
        <end position="259"/>
    </location>
</feature>
<dbReference type="Pfam" id="PF17800">
    <property type="entry name" value="NPL"/>
    <property type="match status" value="1"/>
</dbReference>
<organism evidence="3 4">
    <name type="scientific">Sistotremastrum niveocremeum HHB9708</name>
    <dbReference type="NCBI Taxonomy" id="1314777"/>
    <lineage>
        <taxon>Eukaryota</taxon>
        <taxon>Fungi</taxon>
        <taxon>Dikarya</taxon>
        <taxon>Basidiomycota</taxon>
        <taxon>Agaricomycotina</taxon>
        <taxon>Agaricomycetes</taxon>
        <taxon>Sistotremastrales</taxon>
        <taxon>Sistotremastraceae</taxon>
        <taxon>Sertulicium</taxon>
        <taxon>Sertulicium niveocremeum</taxon>
    </lineage>
</organism>
<protein>
    <recommendedName>
        <fullName evidence="2">Nucleoplasmin-like domain-containing protein</fullName>
    </recommendedName>
</protein>
<dbReference type="Proteomes" id="UP000076722">
    <property type="component" value="Unassembled WGS sequence"/>
</dbReference>
<dbReference type="AlphaFoldDB" id="A0A164PXH7"/>
<sequence>MLPSLAPWCLEVSVGEPIEVVPEGDLCITNACIKDLTSEAYATLYMKIETPMAARPSQTQADETAQIVPLCWLRPSSLMSVTLNVVLSQDDSVQFFVKTNSEDQISNTISLFGYYFDAPMTPPYEGPRTPVQGGFLLKNANNSAPAPVKSPRTRRRSPSSSSSPSPKRRLIGEKIDPSRKPRDGMTSQKRERSASIVEIKNPGNSTDQHSLGSPLVIVKKEPGDIEVSSTTDESTDGTDSTEEVEGNYINADTSTSESD</sequence>
<keyword evidence="4" id="KW-1185">Reference proteome</keyword>
<feature type="domain" description="Nucleoplasmin-like" evidence="2">
    <location>
        <begin position="8"/>
        <end position="115"/>
    </location>
</feature>
<feature type="compositionally biased region" description="Basic and acidic residues" evidence="1">
    <location>
        <begin position="170"/>
        <end position="193"/>
    </location>
</feature>
<evidence type="ECO:0000256" key="1">
    <source>
        <dbReference type="SAM" id="MobiDB-lite"/>
    </source>
</evidence>
<evidence type="ECO:0000313" key="4">
    <source>
        <dbReference type="Proteomes" id="UP000076722"/>
    </source>
</evidence>
<feature type="compositionally biased region" description="Polar residues" evidence="1">
    <location>
        <begin position="250"/>
        <end position="259"/>
    </location>
</feature>
<feature type="compositionally biased region" description="Polar residues" evidence="1">
    <location>
        <begin position="202"/>
        <end position="211"/>
    </location>
</feature>
<name>A0A164PXH7_9AGAM</name>
<dbReference type="EMBL" id="KV419430">
    <property type="protein sequence ID" value="KZS89126.1"/>
    <property type="molecule type" value="Genomic_DNA"/>
</dbReference>
<proteinExistence type="predicted"/>
<gene>
    <name evidence="3" type="ORF">SISNIDRAFT_489557</name>
</gene>
<evidence type="ECO:0000259" key="2">
    <source>
        <dbReference type="Pfam" id="PF17800"/>
    </source>
</evidence>
<dbReference type="InterPro" id="IPR041232">
    <property type="entry name" value="NPL"/>
</dbReference>
<reference evidence="3 4" key="1">
    <citation type="journal article" date="2016" name="Mol. Biol. Evol.">
        <title>Comparative Genomics of Early-Diverging Mushroom-Forming Fungi Provides Insights into the Origins of Lignocellulose Decay Capabilities.</title>
        <authorList>
            <person name="Nagy L.G."/>
            <person name="Riley R."/>
            <person name="Tritt A."/>
            <person name="Adam C."/>
            <person name="Daum C."/>
            <person name="Floudas D."/>
            <person name="Sun H."/>
            <person name="Yadav J.S."/>
            <person name="Pangilinan J."/>
            <person name="Larsson K.H."/>
            <person name="Matsuura K."/>
            <person name="Barry K."/>
            <person name="Labutti K."/>
            <person name="Kuo R."/>
            <person name="Ohm R.A."/>
            <person name="Bhattacharya S.S."/>
            <person name="Shirouzu T."/>
            <person name="Yoshinaga Y."/>
            <person name="Martin F.M."/>
            <person name="Grigoriev I.V."/>
            <person name="Hibbett D.S."/>
        </authorList>
    </citation>
    <scope>NUCLEOTIDE SEQUENCE [LARGE SCALE GENOMIC DNA]</scope>
    <source>
        <strain evidence="3 4">HHB9708</strain>
    </source>
</reference>
<feature type="compositionally biased region" description="Acidic residues" evidence="1">
    <location>
        <begin position="233"/>
        <end position="245"/>
    </location>
</feature>